<gene>
    <name evidence="1" type="ORF">GOALK_061_00070</name>
</gene>
<protein>
    <submittedName>
        <fullName evidence="1">Uncharacterized protein</fullName>
    </submittedName>
</protein>
<name>F9VWG2_9ACTN</name>
<evidence type="ECO:0000313" key="1">
    <source>
        <dbReference type="EMBL" id="GAA12951.1"/>
    </source>
</evidence>
<dbReference type="Proteomes" id="UP000003558">
    <property type="component" value="Unassembled WGS sequence"/>
</dbReference>
<dbReference type="EMBL" id="BACI01000061">
    <property type="protein sequence ID" value="GAA12951.1"/>
    <property type="molecule type" value="Genomic_DNA"/>
</dbReference>
<accession>F9VWG2</accession>
<comment type="caution">
    <text evidence="1">The sequence shown here is derived from an EMBL/GenBank/DDBJ whole genome shotgun (WGS) entry which is preliminary data.</text>
</comment>
<evidence type="ECO:0000313" key="2">
    <source>
        <dbReference type="Proteomes" id="UP000003558"/>
    </source>
</evidence>
<dbReference type="STRING" id="1027371.GOALK_061_00070"/>
<sequence length="107" mass="11301">MPASPDGLQYVLRSERTQWDRRASVATETAATLDSAIFDLNEVADRNVFGNCIEGTGFHNALVAVVNQLISNIDDCSRQAVALAQQCRHAGQAIAAADGNGAAVLDT</sequence>
<organism evidence="1 2">
    <name type="scientific">Gordonia alkanivorans NBRC 16433</name>
    <dbReference type="NCBI Taxonomy" id="1027371"/>
    <lineage>
        <taxon>Bacteria</taxon>
        <taxon>Bacillati</taxon>
        <taxon>Actinomycetota</taxon>
        <taxon>Actinomycetes</taxon>
        <taxon>Mycobacteriales</taxon>
        <taxon>Gordoniaceae</taxon>
        <taxon>Gordonia</taxon>
    </lineage>
</organism>
<dbReference type="AlphaFoldDB" id="F9VWG2"/>
<proteinExistence type="predicted"/>
<reference evidence="1 2" key="1">
    <citation type="submission" date="2011-05" db="EMBL/GenBank/DDBJ databases">
        <title>Whole genome shotgun sequence of Gordonia alkanivorans NBRC 16433.</title>
        <authorList>
            <person name="Hosoyama A."/>
            <person name="Nakamura S."/>
            <person name="Takarada H."/>
            <person name="Tsuchikane K."/>
            <person name="Yamazaki S."/>
            <person name="Fujita N."/>
        </authorList>
    </citation>
    <scope>NUCLEOTIDE SEQUENCE [LARGE SCALE GENOMIC DNA]</scope>
    <source>
        <strain evidence="1 2">NBRC 16433</strain>
    </source>
</reference>